<evidence type="ECO:0000313" key="2">
    <source>
        <dbReference type="EMBL" id="GGE79039.1"/>
    </source>
</evidence>
<keyword evidence="1" id="KW-0472">Membrane</keyword>
<accession>A0A917ETI6</accession>
<gene>
    <name evidence="2" type="ORF">GCM10007140_30740</name>
</gene>
<dbReference type="EMBL" id="BMFK01000003">
    <property type="protein sequence ID" value="GGE79039.1"/>
    <property type="molecule type" value="Genomic_DNA"/>
</dbReference>
<reference evidence="2" key="2">
    <citation type="submission" date="2020-09" db="EMBL/GenBank/DDBJ databases">
        <authorList>
            <person name="Sun Q."/>
            <person name="Zhou Y."/>
        </authorList>
    </citation>
    <scope>NUCLEOTIDE SEQUENCE</scope>
    <source>
        <strain evidence="2">CGMCC 1.12698</strain>
    </source>
</reference>
<name>A0A917ETI6_9BACI</name>
<comment type="caution">
    <text evidence="2">The sequence shown here is derived from an EMBL/GenBank/DDBJ whole genome shotgun (WGS) entry which is preliminary data.</text>
</comment>
<sequence length="49" mass="5553">MDKSTLMYILTAGVAICAGGLCIQYFASTFTEEYREEEIEDRVDKIISK</sequence>
<dbReference type="AlphaFoldDB" id="A0A917ETI6"/>
<keyword evidence="1" id="KW-0812">Transmembrane</keyword>
<protein>
    <submittedName>
        <fullName evidence="2">Uncharacterized protein</fullName>
    </submittedName>
</protein>
<keyword evidence="3" id="KW-1185">Reference proteome</keyword>
<dbReference type="RefSeq" id="WP_188389381.1">
    <property type="nucleotide sequence ID" value="NZ_BMFK01000003.1"/>
</dbReference>
<feature type="transmembrane region" description="Helical" evidence="1">
    <location>
        <begin position="6"/>
        <end position="27"/>
    </location>
</feature>
<proteinExistence type="predicted"/>
<organism evidence="2 3">
    <name type="scientific">Priestia taiwanensis</name>
    <dbReference type="NCBI Taxonomy" id="1347902"/>
    <lineage>
        <taxon>Bacteria</taxon>
        <taxon>Bacillati</taxon>
        <taxon>Bacillota</taxon>
        <taxon>Bacilli</taxon>
        <taxon>Bacillales</taxon>
        <taxon>Bacillaceae</taxon>
        <taxon>Priestia</taxon>
    </lineage>
</organism>
<evidence type="ECO:0000256" key="1">
    <source>
        <dbReference type="SAM" id="Phobius"/>
    </source>
</evidence>
<evidence type="ECO:0000313" key="3">
    <source>
        <dbReference type="Proteomes" id="UP000605259"/>
    </source>
</evidence>
<reference evidence="2" key="1">
    <citation type="journal article" date="2014" name="Int. J. Syst. Evol. Microbiol.">
        <title>Complete genome sequence of Corynebacterium casei LMG S-19264T (=DSM 44701T), isolated from a smear-ripened cheese.</title>
        <authorList>
            <consortium name="US DOE Joint Genome Institute (JGI-PGF)"/>
            <person name="Walter F."/>
            <person name="Albersmeier A."/>
            <person name="Kalinowski J."/>
            <person name="Ruckert C."/>
        </authorList>
    </citation>
    <scope>NUCLEOTIDE SEQUENCE</scope>
    <source>
        <strain evidence="2">CGMCC 1.12698</strain>
    </source>
</reference>
<keyword evidence="1" id="KW-1133">Transmembrane helix</keyword>
<dbReference type="Proteomes" id="UP000605259">
    <property type="component" value="Unassembled WGS sequence"/>
</dbReference>